<feature type="transmembrane region" description="Helical" evidence="8">
    <location>
        <begin position="25"/>
        <end position="48"/>
    </location>
</feature>
<dbReference type="Pfam" id="PF02133">
    <property type="entry name" value="Transp_cyt_pur"/>
    <property type="match status" value="1"/>
</dbReference>
<keyword evidence="10" id="KW-1185">Reference proteome</keyword>
<keyword evidence="5 8" id="KW-1133">Transmembrane helix</keyword>
<dbReference type="CDD" id="cd11484">
    <property type="entry name" value="SLC-NCS1sbd_CobB-like"/>
    <property type="match status" value="1"/>
</dbReference>
<evidence type="ECO:0000256" key="1">
    <source>
        <dbReference type="ARBA" id="ARBA00004141"/>
    </source>
</evidence>
<dbReference type="InterPro" id="IPR001248">
    <property type="entry name" value="Pur-cyt_permease"/>
</dbReference>
<evidence type="ECO:0000313" key="10">
    <source>
        <dbReference type="Proteomes" id="UP000231932"/>
    </source>
</evidence>
<dbReference type="EMBL" id="CP024955">
    <property type="protein sequence ID" value="ATY83785.1"/>
    <property type="molecule type" value="Genomic_DNA"/>
</dbReference>
<feature type="transmembrane region" description="Helical" evidence="8">
    <location>
        <begin position="240"/>
        <end position="263"/>
    </location>
</feature>
<reference evidence="10" key="1">
    <citation type="submission" date="2017-11" db="EMBL/GenBank/DDBJ databases">
        <title>Complete Genome Sequence of Kyrpidia sp. Strain EA-1, a thermophilic, hydrogen-oxidizing Bacterium, isolated from the Azores.</title>
        <authorList>
            <person name="Reiner J.E."/>
            <person name="Lapp C.J."/>
            <person name="Bunk B."/>
            <person name="Gescher J."/>
        </authorList>
    </citation>
    <scope>NUCLEOTIDE SEQUENCE [LARGE SCALE GENOMIC DNA]</scope>
    <source>
        <strain evidence="10">EA-1</strain>
    </source>
</reference>
<evidence type="ECO:0000256" key="2">
    <source>
        <dbReference type="ARBA" id="ARBA00008974"/>
    </source>
</evidence>
<dbReference type="PANTHER" id="PTHR30569">
    <property type="entry name" value="CYTOSINE TRANSPORTER CODB"/>
    <property type="match status" value="1"/>
</dbReference>
<feature type="transmembrane region" description="Helical" evidence="8">
    <location>
        <begin position="283"/>
        <end position="307"/>
    </location>
</feature>
<accession>A0A2K8N3I7</accession>
<organism evidence="9 10">
    <name type="scientific">Kyrpidia spormannii</name>
    <dbReference type="NCBI Taxonomy" id="2055160"/>
    <lineage>
        <taxon>Bacteria</taxon>
        <taxon>Bacillati</taxon>
        <taxon>Bacillota</taxon>
        <taxon>Bacilli</taxon>
        <taxon>Bacillales</taxon>
        <taxon>Alicyclobacillaceae</taxon>
        <taxon>Kyrpidia</taxon>
    </lineage>
</organism>
<dbReference type="Proteomes" id="UP000231932">
    <property type="component" value="Chromosome"/>
</dbReference>
<dbReference type="RefSeq" id="WP_100666624.1">
    <property type="nucleotide sequence ID" value="NZ_CP024955.1"/>
</dbReference>
<dbReference type="InterPro" id="IPR030191">
    <property type="entry name" value="CodB"/>
</dbReference>
<feature type="transmembrane region" description="Helical" evidence="8">
    <location>
        <begin position="393"/>
        <end position="411"/>
    </location>
</feature>
<name>A0A2K8N3I7_9BACL</name>
<dbReference type="PIRSF" id="PIRSF002744">
    <property type="entry name" value="Pur-cyt_permease"/>
    <property type="match status" value="1"/>
</dbReference>
<evidence type="ECO:0000256" key="5">
    <source>
        <dbReference type="ARBA" id="ARBA00022989"/>
    </source>
</evidence>
<dbReference type="OrthoDB" id="9787279at2"/>
<evidence type="ECO:0000256" key="4">
    <source>
        <dbReference type="ARBA" id="ARBA00022692"/>
    </source>
</evidence>
<comment type="similarity">
    <text evidence="2 7">Belongs to the purine-cytosine permease (2.A.39) family.</text>
</comment>
<dbReference type="GO" id="GO:0005886">
    <property type="term" value="C:plasma membrane"/>
    <property type="evidence" value="ECO:0007669"/>
    <property type="project" value="TreeGrafter"/>
</dbReference>
<evidence type="ECO:0000256" key="6">
    <source>
        <dbReference type="ARBA" id="ARBA00023136"/>
    </source>
</evidence>
<keyword evidence="4 8" id="KW-0812">Transmembrane</keyword>
<evidence type="ECO:0000256" key="7">
    <source>
        <dbReference type="PIRNR" id="PIRNR002744"/>
    </source>
</evidence>
<feature type="transmembrane region" description="Helical" evidence="8">
    <location>
        <begin position="319"/>
        <end position="341"/>
    </location>
</feature>
<dbReference type="InterPro" id="IPR026030">
    <property type="entry name" value="Pur-cyt_permease_Fcy2/21/22"/>
</dbReference>
<gene>
    <name evidence="9" type="ORF">CVV65_01310</name>
</gene>
<feature type="transmembrane region" description="Helical" evidence="8">
    <location>
        <begin position="347"/>
        <end position="369"/>
    </location>
</feature>
<dbReference type="GO" id="GO:0015209">
    <property type="term" value="F:cytosine transmembrane transporter activity"/>
    <property type="evidence" value="ECO:0007669"/>
    <property type="project" value="InterPro"/>
</dbReference>
<protein>
    <submittedName>
        <fullName evidence="9">Cytosine permease</fullName>
    </submittedName>
</protein>
<comment type="subcellular location">
    <subcellularLocation>
        <location evidence="1">Membrane</location>
        <topology evidence="1">Multi-pass membrane protein</topology>
    </subcellularLocation>
</comment>
<evidence type="ECO:0000256" key="8">
    <source>
        <dbReference type="SAM" id="Phobius"/>
    </source>
</evidence>
<dbReference type="Gene3D" id="1.10.4160.10">
    <property type="entry name" value="Hydantoin permease"/>
    <property type="match status" value="1"/>
</dbReference>
<dbReference type="AlphaFoldDB" id="A0A2K8N3I7"/>
<feature type="transmembrane region" description="Helical" evidence="8">
    <location>
        <begin position="136"/>
        <end position="155"/>
    </location>
</feature>
<dbReference type="PANTHER" id="PTHR30569:SF0">
    <property type="entry name" value="CYTOSINE PERMEASE"/>
    <property type="match status" value="1"/>
</dbReference>
<feature type="transmembrane region" description="Helical" evidence="8">
    <location>
        <begin position="417"/>
        <end position="436"/>
    </location>
</feature>
<feature type="transmembrane region" description="Helical" evidence="8">
    <location>
        <begin position="167"/>
        <end position="188"/>
    </location>
</feature>
<sequence length="457" mass="49627">MADFTSSFGQDSVHPVPRDRRSMGFFSTFSLWVGANVVVTTVFTGMLLVPDLPYLQAIAIILLGSLVGGVALALTGNIGMRTGLPTMILTRGAFGHRGAALPSAVNTIVLIGWSWIQAYMAGLSLDHAVEYLTGYSNVALFTILTEIIVVVITIYGHRGIERTENLIATAMLVLSVVVFGYMFMKFNIGNLISMAASEHPQLTVMVAFDIVVATAFSWLSSASDYNRNCRAERTAIVGTYFGYNVATLVAMGLGATVSGFSILGNMTQTYDPTELIGQANPALGFVAAVVIFLSVVSTNVMALYSATMSYLAIFPGHRYWIPTAVMGIIATAGAMLQNWLLEHFQNFLLMVGTLFIPVGAILLTDYYILRRKNYDALEIVTGHKKLYWYRNGVNVRAYLAYIIGAAFAYYFSYVHTLPTGATVLTFLLTSGVYWVLMKVGASAEGESRAEYGLGEEA</sequence>
<keyword evidence="6 7" id="KW-0472">Membrane</keyword>
<evidence type="ECO:0000313" key="9">
    <source>
        <dbReference type="EMBL" id="ATY83785.1"/>
    </source>
</evidence>
<proteinExistence type="inferred from homology"/>
<feature type="transmembrane region" description="Helical" evidence="8">
    <location>
        <begin position="200"/>
        <end position="219"/>
    </location>
</feature>
<feature type="transmembrane region" description="Helical" evidence="8">
    <location>
        <begin position="99"/>
        <end position="116"/>
    </location>
</feature>
<keyword evidence="3 7" id="KW-0813">Transport</keyword>
<feature type="transmembrane region" description="Helical" evidence="8">
    <location>
        <begin position="54"/>
        <end position="78"/>
    </location>
</feature>
<dbReference type="KEGG" id="kyr:CVV65_01310"/>
<evidence type="ECO:0000256" key="3">
    <source>
        <dbReference type="ARBA" id="ARBA00022448"/>
    </source>
</evidence>